<reference evidence="2 3" key="1">
    <citation type="submission" date="2023-07" db="EMBL/GenBank/DDBJ databases">
        <title>Genomic Encyclopedia of Type Strains, Phase IV (KMG-IV): sequencing the most valuable type-strain genomes for metagenomic binning, comparative biology and taxonomic classification.</title>
        <authorList>
            <person name="Goeker M."/>
        </authorList>
    </citation>
    <scope>NUCLEOTIDE SEQUENCE [LARGE SCALE GENOMIC DNA]</scope>
    <source>
        <strain evidence="2 3">DSM 9768</strain>
    </source>
</reference>
<evidence type="ECO:0000313" key="2">
    <source>
        <dbReference type="EMBL" id="MDQ0254478.1"/>
    </source>
</evidence>
<name>A0ABT9ZTB4_9BACI</name>
<proteinExistence type="predicted"/>
<dbReference type="EMBL" id="JAUSUG010000006">
    <property type="protein sequence ID" value="MDQ0254478.1"/>
    <property type="molecule type" value="Genomic_DNA"/>
</dbReference>
<evidence type="ECO:0000259" key="1">
    <source>
        <dbReference type="SMART" id="SM01321"/>
    </source>
</evidence>
<sequence>MPRKAREKSRSGIYHVIIRGANRQEIFHDEEDSRRFLETLLKYKKVSGLKIYGWCLMSNHVHLLLKEGNEGIDVTMKRLGVSFVFYYNWKYLTTGHLFQDRFRSEKVETEKYLLTVARYIHQNPLKAGLVKKVNDWKWSSCSGYYGGTYYPSDLLDHTYILKLFSDDLRVARDRFKEFNEKKNDDKCLEDSTKIKRLSDDEARVKIKKILGDIEIAQVKILQGTKRTEILREVKKINGVSQRQAARILGVSPNLIFKA</sequence>
<dbReference type="SMART" id="SM01321">
    <property type="entry name" value="Y1_Tnp"/>
    <property type="match status" value="1"/>
</dbReference>
<dbReference type="PANTHER" id="PTHR34322:SF2">
    <property type="entry name" value="TRANSPOSASE IS200-LIKE DOMAIN-CONTAINING PROTEIN"/>
    <property type="match status" value="1"/>
</dbReference>
<dbReference type="SUPFAM" id="SSF143422">
    <property type="entry name" value="Transposase IS200-like"/>
    <property type="match status" value="1"/>
</dbReference>
<gene>
    <name evidence="2" type="ORF">J2S74_001857</name>
</gene>
<organism evidence="2 3">
    <name type="scientific">Evansella vedderi</name>
    <dbReference type="NCBI Taxonomy" id="38282"/>
    <lineage>
        <taxon>Bacteria</taxon>
        <taxon>Bacillati</taxon>
        <taxon>Bacillota</taxon>
        <taxon>Bacilli</taxon>
        <taxon>Bacillales</taxon>
        <taxon>Bacillaceae</taxon>
        <taxon>Evansella</taxon>
    </lineage>
</organism>
<accession>A0ABT9ZTB4</accession>
<dbReference type="InterPro" id="IPR036515">
    <property type="entry name" value="Transposase_17_sf"/>
</dbReference>
<feature type="domain" description="Transposase IS200-like" evidence="1">
    <location>
        <begin position="9"/>
        <end position="123"/>
    </location>
</feature>
<dbReference type="Pfam" id="PF01797">
    <property type="entry name" value="Y1_Tnp"/>
    <property type="match status" value="1"/>
</dbReference>
<dbReference type="RefSeq" id="WP_307324496.1">
    <property type="nucleotide sequence ID" value="NZ_JAUSUG010000006.1"/>
</dbReference>
<evidence type="ECO:0000313" key="3">
    <source>
        <dbReference type="Proteomes" id="UP001230005"/>
    </source>
</evidence>
<comment type="caution">
    <text evidence="2">The sequence shown here is derived from an EMBL/GenBank/DDBJ whole genome shotgun (WGS) entry which is preliminary data.</text>
</comment>
<dbReference type="PANTHER" id="PTHR34322">
    <property type="entry name" value="TRANSPOSASE, Y1_TNP DOMAIN-CONTAINING"/>
    <property type="match status" value="1"/>
</dbReference>
<dbReference type="Gene3D" id="3.30.70.1290">
    <property type="entry name" value="Transposase IS200-like"/>
    <property type="match status" value="1"/>
</dbReference>
<keyword evidence="3" id="KW-1185">Reference proteome</keyword>
<protein>
    <submittedName>
        <fullName evidence="2">REP element-mobilizing transposase RayT</fullName>
    </submittedName>
</protein>
<dbReference type="Proteomes" id="UP001230005">
    <property type="component" value="Unassembled WGS sequence"/>
</dbReference>
<dbReference type="InterPro" id="IPR002686">
    <property type="entry name" value="Transposase_17"/>
</dbReference>